<dbReference type="InterPro" id="IPR037066">
    <property type="entry name" value="Plug_dom_sf"/>
</dbReference>
<organism evidence="14 15">
    <name type="scientific">Alkalilimnicola ehrlichii</name>
    <dbReference type="NCBI Taxonomy" id="351052"/>
    <lineage>
        <taxon>Bacteria</taxon>
        <taxon>Pseudomonadati</taxon>
        <taxon>Pseudomonadota</taxon>
        <taxon>Gammaproteobacteria</taxon>
        <taxon>Chromatiales</taxon>
        <taxon>Ectothiorhodospiraceae</taxon>
        <taxon>Alkalilimnicola</taxon>
    </lineage>
</organism>
<evidence type="ECO:0000256" key="9">
    <source>
        <dbReference type="RuleBase" id="RU003357"/>
    </source>
</evidence>
<dbReference type="EMBL" id="NFZW01000003">
    <property type="protein sequence ID" value="RFA38628.1"/>
    <property type="molecule type" value="Genomic_DNA"/>
</dbReference>
<evidence type="ECO:0000256" key="5">
    <source>
        <dbReference type="ARBA" id="ARBA00023077"/>
    </source>
</evidence>
<keyword evidence="4 8" id="KW-0812">Transmembrane</keyword>
<keyword evidence="3 8" id="KW-1134">Transmembrane beta strand</keyword>
<dbReference type="OrthoDB" id="9815954at2"/>
<dbReference type="Proteomes" id="UP000256763">
    <property type="component" value="Unassembled WGS sequence"/>
</dbReference>
<feature type="chain" id="PRO_5017554231" description="TonB-dependent siderophore receptor" evidence="11">
    <location>
        <begin position="37"/>
        <end position="525"/>
    </location>
</feature>
<dbReference type="AlphaFoldDB" id="A0A3E0X260"/>
<dbReference type="SUPFAM" id="SSF56935">
    <property type="entry name" value="Porins"/>
    <property type="match status" value="1"/>
</dbReference>
<dbReference type="PROSITE" id="PS52016">
    <property type="entry name" value="TONB_DEPENDENT_REC_3"/>
    <property type="match status" value="1"/>
</dbReference>
<dbReference type="PANTHER" id="PTHR32552">
    <property type="entry name" value="FERRICHROME IRON RECEPTOR-RELATED"/>
    <property type="match status" value="1"/>
</dbReference>
<evidence type="ECO:0000256" key="3">
    <source>
        <dbReference type="ARBA" id="ARBA00022452"/>
    </source>
</evidence>
<keyword evidence="6 8" id="KW-0472">Membrane</keyword>
<evidence type="ECO:0000256" key="1">
    <source>
        <dbReference type="ARBA" id="ARBA00004571"/>
    </source>
</evidence>
<name>A0A3E0X260_9GAMM</name>
<dbReference type="InterPro" id="IPR039426">
    <property type="entry name" value="TonB-dep_rcpt-like"/>
</dbReference>
<feature type="domain" description="TonB-dependent receptor-like beta-barrel" evidence="12">
    <location>
        <begin position="274"/>
        <end position="511"/>
    </location>
</feature>
<comment type="similarity">
    <text evidence="8 9">Belongs to the TonB-dependent receptor family.</text>
</comment>
<evidence type="ECO:0000313" key="14">
    <source>
        <dbReference type="EMBL" id="RFA38628.1"/>
    </source>
</evidence>
<dbReference type="InterPro" id="IPR036942">
    <property type="entry name" value="Beta-barrel_TonB_sf"/>
</dbReference>
<keyword evidence="15" id="KW-1185">Reference proteome</keyword>
<dbReference type="Pfam" id="PF07715">
    <property type="entry name" value="Plug"/>
    <property type="match status" value="1"/>
</dbReference>
<evidence type="ECO:0000259" key="12">
    <source>
        <dbReference type="Pfam" id="PF00593"/>
    </source>
</evidence>
<evidence type="ECO:0000256" key="8">
    <source>
        <dbReference type="PROSITE-ProRule" id="PRU01360"/>
    </source>
</evidence>
<keyword evidence="2 8" id="KW-0813">Transport</keyword>
<evidence type="ECO:0008006" key="16">
    <source>
        <dbReference type="Google" id="ProtNLM"/>
    </source>
</evidence>
<proteinExistence type="inferred from homology"/>
<feature type="region of interest" description="Disordered" evidence="10">
    <location>
        <begin position="504"/>
        <end position="525"/>
    </location>
</feature>
<dbReference type="Pfam" id="PF00593">
    <property type="entry name" value="TonB_dep_Rec_b-barrel"/>
    <property type="match status" value="1"/>
</dbReference>
<dbReference type="GO" id="GO:0009279">
    <property type="term" value="C:cell outer membrane"/>
    <property type="evidence" value="ECO:0007669"/>
    <property type="project" value="UniProtKB-SubCell"/>
</dbReference>
<protein>
    <recommendedName>
        <fullName evidence="16">TonB-dependent siderophore receptor</fullName>
    </recommendedName>
</protein>
<keyword evidence="11" id="KW-0732">Signal</keyword>
<evidence type="ECO:0000256" key="2">
    <source>
        <dbReference type="ARBA" id="ARBA00022448"/>
    </source>
</evidence>
<dbReference type="PANTHER" id="PTHR32552:SF90">
    <property type="entry name" value="METAL-PSEUDOPALINE RECEPTOR CNTO"/>
    <property type="match status" value="1"/>
</dbReference>
<dbReference type="InterPro" id="IPR012910">
    <property type="entry name" value="Plug_dom"/>
</dbReference>
<reference evidence="15" key="1">
    <citation type="submission" date="2017-05" db="EMBL/GenBank/DDBJ databases">
        <authorList>
            <person name="Sharma S."/>
            <person name="Sidhu C."/>
            <person name="Pinnaka A.K."/>
        </authorList>
    </citation>
    <scope>NUCLEOTIDE SEQUENCE [LARGE SCALE GENOMIC DNA]</scope>
    <source>
        <strain evidence="15">AK93</strain>
    </source>
</reference>
<dbReference type="Gene3D" id="2.40.170.20">
    <property type="entry name" value="TonB-dependent receptor, beta-barrel domain"/>
    <property type="match status" value="1"/>
</dbReference>
<accession>A0A3E0X260</accession>
<evidence type="ECO:0000313" key="15">
    <source>
        <dbReference type="Proteomes" id="UP000256763"/>
    </source>
</evidence>
<evidence type="ECO:0000256" key="6">
    <source>
        <dbReference type="ARBA" id="ARBA00023136"/>
    </source>
</evidence>
<gene>
    <name evidence="14" type="ORF">CAL65_04650</name>
</gene>
<evidence type="ECO:0000256" key="4">
    <source>
        <dbReference type="ARBA" id="ARBA00022692"/>
    </source>
</evidence>
<keyword evidence="7 8" id="KW-0998">Cell outer membrane</keyword>
<feature type="domain" description="TonB-dependent receptor plug" evidence="13">
    <location>
        <begin position="85"/>
        <end position="181"/>
    </location>
</feature>
<evidence type="ECO:0000256" key="10">
    <source>
        <dbReference type="SAM" id="MobiDB-lite"/>
    </source>
</evidence>
<dbReference type="GO" id="GO:0015344">
    <property type="term" value="F:siderophore uptake transmembrane transporter activity"/>
    <property type="evidence" value="ECO:0007669"/>
    <property type="project" value="TreeGrafter"/>
</dbReference>
<dbReference type="Gene3D" id="2.170.130.10">
    <property type="entry name" value="TonB-dependent receptor, plug domain"/>
    <property type="match status" value="1"/>
</dbReference>
<comment type="caution">
    <text evidence="14">The sequence shown here is derived from an EMBL/GenBank/DDBJ whole genome shotgun (WGS) entry which is preliminary data.</text>
</comment>
<dbReference type="InterPro" id="IPR000531">
    <property type="entry name" value="Beta-barrel_TonB"/>
</dbReference>
<keyword evidence="5 9" id="KW-0798">TonB box</keyword>
<evidence type="ECO:0000259" key="13">
    <source>
        <dbReference type="Pfam" id="PF07715"/>
    </source>
</evidence>
<sequence length="525" mass="58439">MTIHRDTAITDFPLTRILVKHNLLTALPIAATLALAAPASSAQTQENAERTDDGIFRLSTIRIEDRGDTYVVGDAESVLRTDESLREIPRSVGIVNHEVLRDQDVYRFDELYRNVSGASQFSYNQDFQIRGFRSQRDNVTFNGLRANPYDGFINPITANVDRVEVLKGPAALLYGGGGPGGMVNLVTKKPLAVRQRSVTVTAAEHDRYRGVLDVTGPLGEDSPVLYRLIMAGEDGGSFRDNIEERNWQLAPSVTWLISDASTLALEAELFGVRNKGKRDRGIPAPGGDVDLLPIDRSLQEPTDLQENKGWALQAGFEHYLTSIWRISLTGRASHSDYRDRYHEPSGLEADGRTMRRQFRDFDYTNEEAYAVADLAGEFNSGRFRHQINVGVDARNTVRSDVVGSTTGNVPPIDIFDPVYRQARPADYDYELTERETRSQSRGIYLRDRIELTPRWTVAGGVRYDRHSADWLGSDKDSDTAVTGDLGAVFKATEQVSLYASYAESFEPQLGGTPEQGGPWEPLESE</sequence>
<comment type="subcellular location">
    <subcellularLocation>
        <location evidence="1 8">Cell outer membrane</location>
        <topology evidence="1 8">Multi-pass membrane protein</topology>
    </subcellularLocation>
</comment>
<feature type="signal peptide" evidence="11">
    <location>
        <begin position="1"/>
        <end position="36"/>
    </location>
</feature>
<evidence type="ECO:0000256" key="11">
    <source>
        <dbReference type="SAM" id="SignalP"/>
    </source>
</evidence>
<evidence type="ECO:0000256" key="7">
    <source>
        <dbReference type="ARBA" id="ARBA00023237"/>
    </source>
</evidence>